<dbReference type="Gene3D" id="3.30.310.70">
    <property type="entry name" value="TT1751-like domain"/>
    <property type="match status" value="1"/>
</dbReference>
<dbReference type="PANTHER" id="PTHR38342">
    <property type="entry name" value="SLR5037 PROTEIN"/>
    <property type="match status" value="1"/>
</dbReference>
<evidence type="ECO:0000313" key="2">
    <source>
        <dbReference type="EMBL" id="VAW20788.1"/>
    </source>
</evidence>
<dbReference type="InterPro" id="IPR035923">
    <property type="entry name" value="TT1751-like_sf"/>
</dbReference>
<dbReference type="CDD" id="cd14797">
    <property type="entry name" value="DUF302"/>
    <property type="match status" value="1"/>
</dbReference>
<sequence length="153" mass="17045">MKNIKIISLLIMLFSLQSLSAQQHGKYYFNKTINGTFDDVTDKVKSTLKEQGFGIITEIDMHTKLKEKLGDIGMKPYKILGACNPSYAYQTLQVEENIGVFLPCKVLVKDLGDGNIEVVMVNPSALMNMLGNEELEKIAQKVTGKFLAALEKL</sequence>
<dbReference type="Pfam" id="PF03625">
    <property type="entry name" value="DUF302"/>
    <property type="match status" value="1"/>
</dbReference>
<dbReference type="EMBL" id="UOEP01000128">
    <property type="protein sequence ID" value="VAW20788.1"/>
    <property type="molecule type" value="Genomic_DNA"/>
</dbReference>
<dbReference type="PIRSF" id="PIRSF021774">
    <property type="entry name" value="UCP021774"/>
    <property type="match status" value="1"/>
</dbReference>
<dbReference type="InterPro" id="IPR016796">
    <property type="entry name" value="UCP021774"/>
</dbReference>
<dbReference type="InterPro" id="IPR005180">
    <property type="entry name" value="DUF302"/>
</dbReference>
<accession>A0A3B0TS64</accession>
<gene>
    <name evidence="2" type="ORF">MNBD_BACTEROID01-1140</name>
</gene>
<feature type="domain" description="DUF302" evidence="1">
    <location>
        <begin position="59"/>
        <end position="123"/>
    </location>
</feature>
<reference evidence="2" key="1">
    <citation type="submission" date="2018-06" db="EMBL/GenBank/DDBJ databases">
        <authorList>
            <person name="Zhirakovskaya E."/>
        </authorList>
    </citation>
    <scope>NUCLEOTIDE SEQUENCE</scope>
</reference>
<proteinExistence type="predicted"/>
<protein>
    <recommendedName>
        <fullName evidence="1">DUF302 domain-containing protein</fullName>
    </recommendedName>
</protein>
<name>A0A3B0TS64_9ZZZZ</name>
<evidence type="ECO:0000259" key="1">
    <source>
        <dbReference type="Pfam" id="PF03625"/>
    </source>
</evidence>
<dbReference type="PANTHER" id="PTHR38342:SF1">
    <property type="entry name" value="SLR5037 PROTEIN"/>
    <property type="match status" value="1"/>
</dbReference>
<dbReference type="AlphaFoldDB" id="A0A3B0TS64"/>
<dbReference type="SUPFAM" id="SSF103247">
    <property type="entry name" value="TT1751-like"/>
    <property type="match status" value="1"/>
</dbReference>
<organism evidence="2">
    <name type="scientific">hydrothermal vent metagenome</name>
    <dbReference type="NCBI Taxonomy" id="652676"/>
    <lineage>
        <taxon>unclassified sequences</taxon>
        <taxon>metagenomes</taxon>
        <taxon>ecological metagenomes</taxon>
    </lineage>
</organism>